<feature type="domain" description="CNNM transmembrane" evidence="11">
    <location>
        <begin position="1"/>
        <end position="190"/>
    </location>
</feature>
<keyword evidence="2 8" id="KW-0812">Transmembrane</keyword>
<dbReference type="InterPro" id="IPR005170">
    <property type="entry name" value="Transptr-assoc_dom"/>
</dbReference>
<dbReference type="PANTHER" id="PTHR22777:SF17">
    <property type="entry name" value="UPF0053 PROTEIN SLL0260"/>
    <property type="match status" value="1"/>
</dbReference>
<dbReference type="OrthoDB" id="9798188at2"/>
<dbReference type="InterPro" id="IPR016169">
    <property type="entry name" value="FAD-bd_PCMH_sub2"/>
</dbReference>
<keyword evidence="4 8" id="KW-1133">Transmembrane helix</keyword>
<dbReference type="GeneID" id="303367262"/>
<dbReference type="Gene3D" id="3.30.465.10">
    <property type="match status" value="1"/>
</dbReference>
<reference evidence="12 13" key="1">
    <citation type="submission" date="2017-02" db="EMBL/GenBank/DDBJ databases">
        <authorList>
            <person name="Peterson S.W."/>
        </authorList>
    </citation>
    <scope>NUCLEOTIDE SEQUENCE [LARGE SCALE GENOMIC DNA]</scope>
    <source>
        <strain evidence="12 13">ATCC BAA-909</strain>
    </source>
</reference>
<dbReference type="InterPro" id="IPR000644">
    <property type="entry name" value="CBS_dom"/>
</dbReference>
<dbReference type="Pfam" id="PF01595">
    <property type="entry name" value="CNNM"/>
    <property type="match status" value="1"/>
</dbReference>
<evidence type="ECO:0000256" key="1">
    <source>
        <dbReference type="ARBA" id="ARBA00004141"/>
    </source>
</evidence>
<dbReference type="Proteomes" id="UP000190395">
    <property type="component" value="Unassembled WGS sequence"/>
</dbReference>
<dbReference type="AlphaFoldDB" id="A0A1T4MUC4"/>
<protein>
    <submittedName>
        <fullName evidence="12">Hemolysin, contains CBS domains</fullName>
    </submittedName>
</protein>
<dbReference type="Gene3D" id="3.10.580.10">
    <property type="entry name" value="CBS-domain"/>
    <property type="match status" value="1"/>
</dbReference>
<dbReference type="InterPro" id="IPR036318">
    <property type="entry name" value="FAD-bd_PCMH-like_sf"/>
</dbReference>
<comment type="subcellular location">
    <subcellularLocation>
        <location evidence="1">Membrane</location>
        <topology evidence="1">Multi-pass membrane protein</topology>
    </subcellularLocation>
</comment>
<dbReference type="InterPro" id="IPR046342">
    <property type="entry name" value="CBS_dom_sf"/>
</dbReference>
<sequence length="427" mass="47948">MPDGSIPLFISIIVLIGFSAFFSATETAYTCASRIKLKSLFLNGNRLAGKVLSLTEKNYDKLLSTILIGNNIVNISASTLSTLFFAILLVNSHLNSSVVSTAAITVVVLIFGEITPKYIGKAYAEKLAMFVYPVLAVLIFVFTPLNVVFSGWKKLIEKIFRFDSKNVITEEEIITMVDEAEEDGTLKEHERNFIRSVIEFDDLDVEDIIIPRVNICAVEKNSTYDEVKAKFVECGFSRLPVYDGEIDSVVGFVHEKDFFKTEKTEFVLEKIMKKPFFSTGKTKISKLLFKMQKERVQMTIILDEYGGTLGLVTMEDILEELVGEIYDEHDSEVENIKPCGDGSFIVSGETSMHKLLKFFGIKEEDEFSSNTVSGWITETLGDFPEKGRKIDFNGQIEFEVLKSEDNIIREVKAVLTDPLVKDSALPL</sequence>
<accession>A0A1T4MUC4</accession>
<keyword evidence="13" id="KW-1185">Reference proteome</keyword>
<dbReference type="GO" id="GO:0050660">
    <property type="term" value="F:flavin adenine dinucleotide binding"/>
    <property type="evidence" value="ECO:0007669"/>
    <property type="project" value="InterPro"/>
</dbReference>
<dbReference type="PROSITE" id="PS51371">
    <property type="entry name" value="CBS"/>
    <property type="match status" value="2"/>
</dbReference>
<feature type="domain" description="CBS" evidence="10">
    <location>
        <begin position="209"/>
        <end position="270"/>
    </location>
</feature>
<evidence type="ECO:0000259" key="11">
    <source>
        <dbReference type="PROSITE" id="PS51846"/>
    </source>
</evidence>
<dbReference type="PROSITE" id="PS51846">
    <property type="entry name" value="CNNM"/>
    <property type="match status" value="1"/>
</dbReference>
<dbReference type="FunFam" id="3.10.580.10:FF:000002">
    <property type="entry name" value="Magnesium/cobalt efflux protein CorC"/>
    <property type="match status" value="1"/>
</dbReference>
<evidence type="ECO:0000256" key="4">
    <source>
        <dbReference type="ARBA" id="ARBA00022989"/>
    </source>
</evidence>
<feature type="transmembrane region" description="Helical" evidence="9">
    <location>
        <begin position="67"/>
        <end position="90"/>
    </location>
</feature>
<dbReference type="InterPro" id="IPR002550">
    <property type="entry name" value="CNNM"/>
</dbReference>
<dbReference type="PANTHER" id="PTHR22777">
    <property type="entry name" value="HEMOLYSIN-RELATED"/>
    <property type="match status" value="1"/>
</dbReference>
<keyword evidence="6 8" id="KW-0472">Membrane</keyword>
<feature type="domain" description="CBS" evidence="10">
    <location>
        <begin position="271"/>
        <end position="331"/>
    </location>
</feature>
<gene>
    <name evidence="12" type="ORF">SAMN02745152_01009</name>
</gene>
<proteinExistence type="predicted"/>
<feature type="transmembrane region" description="Helical" evidence="9">
    <location>
        <begin position="127"/>
        <end position="152"/>
    </location>
</feature>
<keyword evidence="3" id="KW-0677">Repeat</keyword>
<evidence type="ECO:0000313" key="13">
    <source>
        <dbReference type="Proteomes" id="UP000190395"/>
    </source>
</evidence>
<dbReference type="InterPro" id="IPR044751">
    <property type="entry name" value="Ion_transp-like_CBS"/>
</dbReference>
<dbReference type="Pfam" id="PF03471">
    <property type="entry name" value="CorC_HlyC"/>
    <property type="match status" value="1"/>
</dbReference>
<dbReference type="SUPFAM" id="SSF54631">
    <property type="entry name" value="CBS-domain pair"/>
    <property type="match status" value="1"/>
</dbReference>
<dbReference type="RefSeq" id="WP_078930760.1">
    <property type="nucleotide sequence ID" value="NZ_FUXC01000004.1"/>
</dbReference>
<name>A0A1T4MUC4_9SPIR</name>
<evidence type="ECO:0000313" key="12">
    <source>
        <dbReference type="EMBL" id="SJZ70427.1"/>
    </source>
</evidence>
<feature type="transmembrane region" description="Helical" evidence="9">
    <location>
        <begin position="96"/>
        <end position="115"/>
    </location>
</feature>
<evidence type="ECO:0000256" key="8">
    <source>
        <dbReference type="PROSITE-ProRule" id="PRU01193"/>
    </source>
</evidence>
<evidence type="ECO:0000256" key="3">
    <source>
        <dbReference type="ARBA" id="ARBA00022737"/>
    </source>
</evidence>
<feature type="transmembrane region" description="Helical" evidence="9">
    <location>
        <begin position="6"/>
        <end position="29"/>
    </location>
</feature>
<evidence type="ECO:0000256" key="5">
    <source>
        <dbReference type="ARBA" id="ARBA00023122"/>
    </source>
</evidence>
<dbReference type="GO" id="GO:0005886">
    <property type="term" value="C:plasma membrane"/>
    <property type="evidence" value="ECO:0007669"/>
    <property type="project" value="TreeGrafter"/>
</dbReference>
<evidence type="ECO:0000256" key="9">
    <source>
        <dbReference type="SAM" id="Phobius"/>
    </source>
</evidence>
<dbReference type="SMART" id="SM01091">
    <property type="entry name" value="CorC_HlyC"/>
    <property type="match status" value="1"/>
</dbReference>
<evidence type="ECO:0000256" key="7">
    <source>
        <dbReference type="PROSITE-ProRule" id="PRU00703"/>
    </source>
</evidence>
<evidence type="ECO:0000256" key="2">
    <source>
        <dbReference type="ARBA" id="ARBA00022692"/>
    </source>
</evidence>
<evidence type="ECO:0000259" key="10">
    <source>
        <dbReference type="PROSITE" id="PS51371"/>
    </source>
</evidence>
<dbReference type="EMBL" id="FUXC01000004">
    <property type="protein sequence ID" value="SJZ70427.1"/>
    <property type="molecule type" value="Genomic_DNA"/>
</dbReference>
<dbReference type="SUPFAM" id="SSF56176">
    <property type="entry name" value="FAD-binding/transporter-associated domain-like"/>
    <property type="match status" value="1"/>
</dbReference>
<dbReference type="CDD" id="cd04590">
    <property type="entry name" value="CBS_pair_CorC_HlyC_assoc"/>
    <property type="match status" value="1"/>
</dbReference>
<dbReference type="Pfam" id="PF00571">
    <property type="entry name" value="CBS"/>
    <property type="match status" value="1"/>
</dbReference>
<organism evidence="12 13">
    <name type="scientific">Treponema berlinense</name>
    <dbReference type="NCBI Taxonomy" id="225004"/>
    <lineage>
        <taxon>Bacteria</taxon>
        <taxon>Pseudomonadati</taxon>
        <taxon>Spirochaetota</taxon>
        <taxon>Spirochaetia</taxon>
        <taxon>Spirochaetales</taxon>
        <taxon>Treponemataceae</taxon>
        <taxon>Treponema</taxon>
    </lineage>
</organism>
<keyword evidence="5 7" id="KW-0129">CBS domain</keyword>
<evidence type="ECO:0000256" key="6">
    <source>
        <dbReference type="ARBA" id="ARBA00023136"/>
    </source>
</evidence>